<keyword evidence="3" id="KW-1185">Reference proteome</keyword>
<dbReference type="Proteomes" id="UP001187471">
    <property type="component" value="Unassembled WGS sequence"/>
</dbReference>
<feature type="domain" description="MATH" evidence="1">
    <location>
        <begin position="142"/>
        <end position="295"/>
    </location>
</feature>
<dbReference type="InterPro" id="IPR002083">
    <property type="entry name" value="MATH/TRAF_dom"/>
</dbReference>
<reference evidence="2" key="1">
    <citation type="submission" date="2022-12" db="EMBL/GenBank/DDBJ databases">
        <title>Draft genome assemblies for two species of Escallonia (Escalloniales).</title>
        <authorList>
            <person name="Chanderbali A."/>
            <person name="Dervinis C."/>
            <person name="Anghel I."/>
            <person name="Soltis D."/>
            <person name="Soltis P."/>
            <person name="Zapata F."/>
        </authorList>
    </citation>
    <scope>NUCLEOTIDE SEQUENCE</scope>
    <source>
        <strain evidence="2">UCBG92.1500</strain>
        <tissue evidence="2">Leaf</tissue>
    </source>
</reference>
<dbReference type="EMBL" id="JAVXUO010000378">
    <property type="protein sequence ID" value="KAK2992821.1"/>
    <property type="molecule type" value="Genomic_DNA"/>
</dbReference>
<dbReference type="Pfam" id="PF00917">
    <property type="entry name" value="MATH"/>
    <property type="match status" value="1"/>
</dbReference>
<dbReference type="SUPFAM" id="SSF49599">
    <property type="entry name" value="TRAF domain-like"/>
    <property type="match status" value="2"/>
</dbReference>
<dbReference type="InterPro" id="IPR008974">
    <property type="entry name" value="TRAF-like"/>
</dbReference>
<comment type="caution">
    <text evidence="2">The sequence shown here is derived from an EMBL/GenBank/DDBJ whole genome shotgun (WGS) entry which is preliminary data.</text>
</comment>
<dbReference type="PROSITE" id="PS50144">
    <property type="entry name" value="MATH"/>
    <property type="match status" value="1"/>
</dbReference>
<accession>A0AA88USM5</accession>
<sequence length="305" mass="34891">MEGGREMSSAGQINGAVQDIKMWLRETKKLYPKIDKLQITTEAGVVRMPQDVPSVQYKFKIKNFSVLQGSKLEKYESNLFEACGHKCMNTKWGLAKLLPLDTFNDASNGFLRDDSCVIGVELVLVVDTDKGESISLVKDLKQYTHTWRIDGFSEKIHSRLEKLWSEAFIVGGDYKWRICLIPNRAGNEESTRLTPNRAGNENNYRIDIPNEECKFISVYLYMSKDSIVPEGGKVYAEYKLKIKNPKGKKHYVKEGRYWFTHQTYSEDETSNAFIDYPSLKSGFLFNDSLTVEAEIMTLCLIKGLN</sequence>
<gene>
    <name evidence="2" type="ORF">RJ640_002041</name>
</gene>
<proteinExistence type="predicted"/>
<dbReference type="PANTHER" id="PTHR46162">
    <property type="entry name" value="TRAF-LIKE FAMILY PROTEIN"/>
    <property type="match status" value="1"/>
</dbReference>
<evidence type="ECO:0000313" key="2">
    <source>
        <dbReference type="EMBL" id="KAK2992821.1"/>
    </source>
</evidence>
<protein>
    <recommendedName>
        <fullName evidence="1">MATH domain-containing protein</fullName>
    </recommendedName>
</protein>
<evidence type="ECO:0000259" key="1">
    <source>
        <dbReference type="PROSITE" id="PS50144"/>
    </source>
</evidence>
<dbReference type="CDD" id="cd00121">
    <property type="entry name" value="MATH"/>
    <property type="match status" value="1"/>
</dbReference>
<dbReference type="Pfam" id="PF22486">
    <property type="entry name" value="MATH_2"/>
    <property type="match status" value="1"/>
</dbReference>
<dbReference type="PANTHER" id="PTHR46162:SF2">
    <property type="entry name" value="ANKYRIN REPEAT-CONTAINING PROTEIN-RELATED"/>
    <property type="match status" value="1"/>
</dbReference>
<dbReference type="Gene3D" id="2.60.210.10">
    <property type="entry name" value="Apoptosis, Tumor Necrosis Factor Receptor Associated Protein 2, Chain A"/>
    <property type="match status" value="2"/>
</dbReference>
<dbReference type="AlphaFoldDB" id="A0AA88USM5"/>
<evidence type="ECO:0000313" key="3">
    <source>
        <dbReference type="Proteomes" id="UP001187471"/>
    </source>
</evidence>
<name>A0AA88USM5_9ASTE</name>
<dbReference type="SMART" id="SM00061">
    <property type="entry name" value="MATH"/>
    <property type="match status" value="1"/>
</dbReference>
<organism evidence="2 3">
    <name type="scientific">Escallonia rubra</name>
    <dbReference type="NCBI Taxonomy" id="112253"/>
    <lineage>
        <taxon>Eukaryota</taxon>
        <taxon>Viridiplantae</taxon>
        <taxon>Streptophyta</taxon>
        <taxon>Embryophyta</taxon>
        <taxon>Tracheophyta</taxon>
        <taxon>Spermatophyta</taxon>
        <taxon>Magnoliopsida</taxon>
        <taxon>eudicotyledons</taxon>
        <taxon>Gunneridae</taxon>
        <taxon>Pentapetalae</taxon>
        <taxon>asterids</taxon>
        <taxon>campanulids</taxon>
        <taxon>Escalloniales</taxon>
        <taxon>Escalloniaceae</taxon>
        <taxon>Escallonia</taxon>
    </lineage>
</organism>